<comment type="caution">
    <text evidence="1">The sequence shown here is derived from an EMBL/GenBank/DDBJ whole genome shotgun (WGS) entry which is preliminary data.</text>
</comment>
<dbReference type="Proteomes" id="UP001237780">
    <property type="component" value="Unassembled WGS sequence"/>
</dbReference>
<dbReference type="EMBL" id="JAUSZT010000002">
    <property type="protein sequence ID" value="MDQ0995359.1"/>
    <property type="molecule type" value="Genomic_DNA"/>
</dbReference>
<gene>
    <name evidence="1" type="ORF">QFZ34_000536</name>
</gene>
<name>A0ABU0S3L7_9HYPH</name>
<reference evidence="1 2" key="1">
    <citation type="submission" date="2023-07" db="EMBL/GenBank/DDBJ databases">
        <title>Comparative genomics of wheat-associated soil bacteria to identify genetic determinants of phenazine resistance.</title>
        <authorList>
            <person name="Mouncey N."/>
        </authorList>
    </citation>
    <scope>NUCLEOTIDE SEQUENCE [LARGE SCALE GENOMIC DNA]</scope>
    <source>
        <strain evidence="1 2">W4I11</strain>
    </source>
</reference>
<proteinExistence type="predicted"/>
<keyword evidence="2" id="KW-1185">Reference proteome</keyword>
<evidence type="ECO:0000313" key="2">
    <source>
        <dbReference type="Proteomes" id="UP001237780"/>
    </source>
</evidence>
<protein>
    <submittedName>
        <fullName evidence="1">Glutamate racemase</fullName>
    </submittedName>
</protein>
<evidence type="ECO:0000313" key="1">
    <source>
        <dbReference type="EMBL" id="MDQ0995359.1"/>
    </source>
</evidence>
<accession>A0ABU0S3L7</accession>
<sequence length="62" mass="7361">MAECLLVDKKQKTTGETKRLIEKQLKNREFKEAMQSSFAVAPNDDEFEKFLKRLEEAEQKKR</sequence>
<organism evidence="1 2">
    <name type="scientific">Phyllobacterium ifriqiyense</name>
    <dbReference type="NCBI Taxonomy" id="314238"/>
    <lineage>
        <taxon>Bacteria</taxon>
        <taxon>Pseudomonadati</taxon>
        <taxon>Pseudomonadota</taxon>
        <taxon>Alphaproteobacteria</taxon>
        <taxon>Hyphomicrobiales</taxon>
        <taxon>Phyllobacteriaceae</taxon>
        <taxon>Phyllobacterium</taxon>
    </lineage>
</organism>